<evidence type="ECO:0000256" key="5">
    <source>
        <dbReference type="ARBA" id="ARBA00022989"/>
    </source>
</evidence>
<evidence type="ECO:0000256" key="7">
    <source>
        <dbReference type="ARBA" id="ARBA00023136"/>
    </source>
</evidence>
<keyword evidence="7" id="KW-0472">Membrane</keyword>
<dbReference type="AlphaFoldDB" id="A0A075GY90"/>
<dbReference type="InterPro" id="IPR003369">
    <property type="entry name" value="TatA/B/E"/>
</dbReference>
<evidence type="ECO:0008006" key="9">
    <source>
        <dbReference type="Google" id="ProtNLM"/>
    </source>
</evidence>
<evidence type="ECO:0000256" key="4">
    <source>
        <dbReference type="ARBA" id="ARBA00022927"/>
    </source>
</evidence>
<dbReference type="GO" id="GO:0015031">
    <property type="term" value="P:protein transport"/>
    <property type="evidence" value="ECO:0007669"/>
    <property type="project" value="UniProtKB-KW"/>
</dbReference>
<evidence type="ECO:0000256" key="2">
    <source>
        <dbReference type="ARBA" id="ARBA00022448"/>
    </source>
</evidence>
<protein>
    <recommendedName>
        <fullName evidence="9">Twin-arginine translocase TatA/TatE family subunit</fullName>
    </recommendedName>
</protein>
<evidence type="ECO:0000256" key="3">
    <source>
        <dbReference type="ARBA" id="ARBA00022692"/>
    </source>
</evidence>
<dbReference type="Gene3D" id="1.20.5.3310">
    <property type="match status" value="1"/>
</dbReference>
<evidence type="ECO:0000313" key="8">
    <source>
        <dbReference type="EMBL" id="AIF08896.1"/>
    </source>
</evidence>
<keyword evidence="6" id="KW-0811">Translocation</keyword>
<proteinExistence type="predicted"/>
<evidence type="ECO:0000256" key="6">
    <source>
        <dbReference type="ARBA" id="ARBA00023010"/>
    </source>
</evidence>
<keyword evidence="4" id="KW-0653">Protein transport</keyword>
<keyword evidence="2" id="KW-0813">Transport</keyword>
<evidence type="ECO:0000256" key="1">
    <source>
        <dbReference type="ARBA" id="ARBA00004167"/>
    </source>
</evidence>
<keyword evidence="3" id="KW-0812">Transmembrane</keyword>
<sequence length="91" mass="9632">MMPSTGEMLIILALFVLFFGIDKLPKIARSLGMAKGEFQQGLTDSSVKSAEADLERGGRTEAAAITEVAESAGVEVEGKSVAEVEAELEEE</sequence>
<keyword evidence="5" id="KW-1133">Transmembrane helix</keyword>
<dbReference type="EMBL" id="KF900845">
    <property type="protein sequence ID" value="AIF08896.1"/>
    <property type="molecule type" value="Genomic_DNA"/>
</dbReference>
<reference evidence="8" key="1">
    <citation type="journal article" date="2014" name="Genome Biol. Evol.">
        <title>Pangenome evidence for extensive interdomain horizontal transfer affecting lineage core and shell genes in uncultured planktonic thaumarchaeota and euryarchaeota.</title>
        <authorList>
            <person name="Deschamps P."/>
            <person name="Zivanovic Y."/>
            <person name="Moreira D."/>
            <person name="Rodriguez-Valera F."/>
            <person name="Lopez-Garcia P."/>
        </authorList>
    </citation>
    <scope>NUCLEOTIDE SEQUENCE</scope>
</reference>
<dbReference type="Pfam" id="PF02416">
    <property type="entry name" value="TatA_B_E"/>
    <property type="match status" value="1"/>
</dbReference>
<accession>A0A075GY90</accession>
<dbReference type="GO" id="GO:0016020">
    <property type="term" value="C:membrane"/>
    <property type="evidence" value="ECO:0007669"/>
    <property type="project" value="UniProtKB-ARBA"/>
</dbReference>
<dbReference type="PANTHER" id="PTHR42982:SF1">
    <property type="entry name" value="SEC-INDEPENDENT PROTEIN TRANSLOCASE PROTEIN TATA"/>
    <property type="match status" value="1"/>
</dbReference>
<comment type="subcellular location">
    <subcellularLocation>
        <location evidence="1">Membrane</location>
        <topology evidence="1">Single-pass membrane protein</topology>
    </subcellularLocation>
</comment>
<dbReference type="PANTHER" id="PTHR42982">
    <property type="entry name" value="SEC-INDEPENDENT PROTEIN TRANSLOCASE PROTEIN TATA"/>
    <property type="match status" value="1"/>
</dbReference>
<organism evidence="8">
    <name type="scientific">uncultured marine group II/III euryarchaeote KM3_33_F08</name>
    <dbReference type="NCBI Taxonomy" id="1456435"/>
    <lineage>
        <taxon>Archaea</taxon>
        <taxon>Methanobacteriati</taxon>
        <taxon>Methanobacteriota</taxon>
        <taxon>environmental samples</taxon>
    </lineage>
</organism>
<name>A0A075GY90_9EURY</name>